<dbReference type="RefSeq" id="WP_068828282.1">
    <property type="nucleotide sequence ID" value="NZ_CP014224.1"/>
</dbReference>
<evidence type="ECO:0000256" key="1">
    <source>
        <dbReference type="ARBA" id="ARBA00022729"/>
    </source>
</evidence>
<dbReference type="InterPro" id="IPR036280">
    <property type="entry name" value="Multihaem_cyt_sf"/>
</dbReference>
<dbReference type="OrthoDB" id="9814800at2"/>
<feature type="repeat" description="TPR" evidence="2">
    <location>
        <begin position="699"/>
        <end position="732"/>
    </location>
</feature>
<evidence type="ECO:0000313" key="5">
    <source>
        <dbReference type="EMBL" id="ANW97253.1"/>
    </source>
</evidence>
<evidence type="ECO:0000313" key="6">
    <source>
        <dbReference type="Proteomes" id="UP000092967"/>
    </source>
</evidence>
<keyword evidence="2" id="KW-0802">TPR repeat</keyword>
<dbReference type="KEGG" id="wfu:AXE80_13545"/>
<keyword evidence="6" id="KW-1185">Reference proteome</keyword>
<dbReference type="AlphaFoldDB" id="A0A1B1Y8Z8"/>
<evidence type="ECO:0000259" key="3">
    <source>
        <dbReference type="Pfam" id="PF09699"/>
    </source>
</evidence>
<dbReference type="InterPro" id="IPR011990">
    <property type="entry name" value="TPR-like_helical_dom_sf"/>
</dbReference>
<name>A0A1B1Y8Z8_9FLAO</name>
<dbReference type="Pfam" id="PF09699">
    <property type="entry name" value="Paired_CXXCH_1"/>
    <property type="match status" value="1"/>
</dbReference>
<dbReference type="InterPro" id="IPR019734">
    <property type="entry name" value="TPR_rpt"/>
</dbReference>
<reference evidence="5 6" key="1">
    <citation type="submission" date="2016-02" db="EMBL/GenBank/DDBJ databases">
        <authorList>
            <person name="Wen L."/>
            <person name="He K."/>
            <person name="Yang H."/>
        </authorList>
    </citation>
    <scope>NUCLEOTIDE SEQUENCE [LARGE SCALE GENOMIC DNA]</scope>
    <source>
        <strain evidence="5 6">CZ1127</strain>
    </source>
</reference>
<feature type="domain" description="Cytochrome c-552/4" evidence="4">
    <location>
        <begin position="180"/>
        <end position="218"/>
    </location>
</feature>
<dbReference type="InterPro" id="IPR016024">
    <property type="entry name" value="ARM-type_fold"/>
</dbReference>
<gene>
    <name evidence="5" type="ORF">AXE80_13545</name>
</gene>
<keyword evidence="1" id="KW-0732">Signal</keyword>
<organism evidence="5 6">
    <name type="scientific">Wenyingzhuangia fucanilytica</name>
    <dbReference type="NCBI Taxonomy" id="1790137"/>
    <lineage>
        <taxon>Bacteria</taxon>
        <taxon>Pseudomonadati</taxon>
        <taxon>Bacteroidota</taxon>
        <taxon>Flavobacteriia</taxon>
        <taxon>Flavobacteriales</taxon>
        <taxon>Flavobacteriaceae</taxon>
        <taxon>Wenyingzhuangia</taxon>
    </lineage>
</organism>
<evidence type="ECO:0000256" key="2">
    <source>
        <dbReference type="PROSITE-ProRule" id="PRU00339"/>
    </source>
</evidence>
<dbReference type="STRING" id="1790137.AXE80_13545"/>
<dbReference type="InterPro" id="IPR023155">
    <property type="entry name" value="Cyt_c-552/4"/>
</dbReference>
<dbReference type="SUPFAM" id="SSF48695">
    <property type="entry name" value="Multiheme cytochromes"/>
    <property type="match status" value="1"/>
</dbReference>
<dbReference type="Pfam" id="PF13435">
    <property type="entry name" value="Cytochrome_C554"/>
    <property type="match status" value="2"/>
</dbReference>
<feature type="repeat" description="TPR" evidence="2">
    <location>
        <begin position="563"/>
        <end position="596"/>
    </location>
</feature>
<proteinExistence type="predicted"/>
<dbReference type="SUPFAM" id="SSF48452">
    <property type="entry name" value="TPR-like"/>
    <property type="match status" value="1"/>
</dbReference>
<accession>A0A1B1Y8Z8</accession>
<dbReference type="EMBL" id="CP014224">
    <property type="protein sequence ID" value="ANW97253.1"/>
    <property type="molecule type" value="Genomic_DNA"/>
</dbReference>
<dbReference type="SMART" id="SM00028">
    <property type="entry name" value="TPR"/>
    <property type="match status" value="5"/>
</dbReference>
<dbReference type="SUPFAM" id="SSF48371">
    <property type="entry name" value="ARM repeat"/>
    <property type="match status" value="1"/>
</dbReference>
<dbReference type="InterPro" id="IPR010177">
    <property type="entry name" value="Paired_CXXCH_1"/>
</dbReference>
<dbReference type="PANTHER" id="PTHR35038">
    <property type="entry name" value="DISSIMILATORY SULFITE REDUCTASE SIRA"/>
    <property type="match status" value="1"/>
</dbReference>
<sequence length="744" mass="85681">MKHLFLLLTFTIILVSCKQKEESSYQKIDPNAIFTNTDSIPNKHYVGSQKCKECHPNQFKDWEGSHHDKSMQKANRQSIIAPFNGEVFKSQGVTSTFFQKEGKFYVNTEGRDGNNHDYEIIYTFGLTPLQQYIVLFPDGQYQCLRTAFDVQKKKWFDLYPDFKVVHKEWLHWSRGGLNWNTMCADCHSTNVKKNYNEKDHSYNTNYAIINVSCEACHGPGKDHVKNALVEGNNYKNDGTMQMVGLGSKELVDACARCHARRENISLHHTPQGTFLDHYFPQLITEPIYHADGQILDEDYVYGSFVQSKMYHNGVSCKDCHNPHSTKRKFDDNRLCMQCHDGATFNVESHHKHKMGTEEAMCINCHMPGKYYMGNDFRRDHSFRIPRPDLSLKYGTPNACAGCHKDKDDQWAYDNFVKLYGEPKKNHFSDKLAPGIKGEVGGRDSLMILAHDTIYPNIARASAVSNLRNYGGQINVSEVLKFLKDDSPMVKAATVDLLADLNLGTEHYKAVLPLLKDAKRSVRVKAFFTLSSVPYSKIPEEYKDFYNKVKVEFANYLKATGEFSGGRMKRAQYYLNKGKTENAIHTLEDALKLDPINNIVRTTLANLYYQVKDYKKSEEAYKTILEQEPGYGLTNYNYGLLLNELGRPKEAIIQLEQGLKFMPENDRIAYNLSLLYYKNKQTKKAITVLDTQLKRSENNADLIYLMAYIHNETNQKVKAKEYAKKLIEIDPTNQQYQNFYNILNQ</sequence>
<dbReference type="Pfam" id="PF13181">
    <property type="entry name" value="TPR_8"/>
    <property type="match status" value="1"/>
</dbReference>
<protein>
    <submittedName>
        <fullName evidence="5">Uncharacterized protein</fullName>
    </submittedName>
</protein>
<dbReference type="PROSITE" id="PS50005">
    <property type="entry name" value="TPR"/>
    <property type="match status" value="3"/>
</dbReference>
<dbReference type="Proteomes" id="UP000092967">
    <property type="component" value="Chromosome"/>
</dbReference>
<feature type="repeat" description="TPR" evidence="2">
    <location>
        <begin position="597"/>
        <end position="630"/>
    </location>
</feature>
<dbReference type="PANTHER" id="PTHR35038:SF8">
    <property type="entry name" value="C-TYPE POLYHEME CYTOCHROME OMCC"/>
    <property type="match status" value="1"/>
</dbReference>
<dbReference type="Gene3D" id="1.10.1130.10">
    <property type="entry name" value="Flavocytochrome C3, Chain A"/>
    <property type="match status" value="2"/>
</dbReference>
<dbReference type="PROSITE" id="PS51257">
    <property type="entry name" value="PROKAR_LIPOPROTEIN"/>
    <property type="match status" value="1"/>
</dbReference>
<dbReference type="Gene3D" id="1.25.40.10">
    <property type="entry name" value="Tetratricopeptide repeat domain"/>
    <property type="match status" value="1"/>
</dbReference>
<dbReference type="InterPro" id="IPR051829">
    <property type="entry name" value="Multiheme_Cytochr_ET"/>
</dbReference>
<evidence type="ECO:0000259" key="4">
    <source>
        <dbReference type="Pfam" id="PF13435"/>
    </source>
</evidence>
<feature type="domain" description="Doubled CXXCH motif" evidence="3">
    <location>
        <begin position="315"/>
        <end position="341"/>
    </location>
</feature>
<dbReference type="Pfam" id="PF14559">
    <property type="entry name" value="TPR_19"/>
    <property type="match status" value="1"/>
</dbReference>
<feature type="domain" description="Cytochrome c-552/4" evidence="4">
    <location>
        <begin position="50"/>
        <end position="77"/>
    </location>
</feature>